<protein>
    <recommendedName>
        <fullName evidence="4">Zinc finger MYND domain-containing protein 10</fullName>
    </recommendedName>
</protein>
<dbReference type="PANTHER" id="PTHR13244:SF7">
    <property type="entry name" value="ZINC FINGER MYND DOMAIN-CONTAINING PROTEIN 10"/>
    <property type="match status" value="1"/>
</dbReference>
<evidence type="ECO:0000256" key="8">
    <source>
        <dbReference type="ARBA" id="ARBA00022771"/>
    </source>
</evidence>
<feature type="domain" description="MYND-type" evidence="15">
    <location>
        <begin position="382"/>
        <end position="418"/>
    </location>
</feature>
<evidence type="ECO:0000259" key="15">
    <source>
        <dbReference type="PROSITE" id="PS50865"/>
    </source>
</evidence>
<evidence type="ECO:0000256" key="5">
    <source>
        <dbReference type="ARBA" id="ARBA00022475"/>
    </source>
</evidence>
<evidence type="ECO:0000256" key="9">
    <source>
        <dbReference type="ARBA" id="ARBA00022833"/>
    </source>
</evidence>
<evidence type="ECO:0000313" key="16">
    <source>
        <dbReference type="EMBL" id="NXE07569.1"/>
    </source>
</evidence>
<keyword evidence="9" id="KW-0862">Zinc</keyword>
<dbReference type="OrthoDB" id="432970at2759"/>
<dbReference type="SUPFAM" id="SSF144232">
    <property type="entry name" value="HIT/MYND zinc finger-like"/>
    <property type="match status" value="1"/>
</dbReference>
<dbReference type="GO" id="GO:0044458">
    <property type="term" value="P:motile cilium assembly"/>
    <property type="evidence" value="ECO:0007669"/>
    <property type="project" value="TreeGrafter"/>
</dbReference>
<evidence type="ECO:0000256" key="10">
    <source>
        <dbReference type="ARBA" id="ARBA00023136"/>
    </source>
</evidence>
<feature type="non-terminal residue" evidence="16">
    <location>
        <position position="422"/>
    </location>
</feature>
<dbReference type="PANTHER" id="PTHR13244">
    <property type="entry name" value="ZINC FINGER MYND DOMAIN CONTAINING PROTEIN 10"/>
    <property type="match status" value="1"/>
</dbReference>
<feature type="non-terminal residue" evidence="16">
    <location>
        <position position="1"/>
    </location>
</feature>
<dbReference type="InterPro" id="IPR052298">
    <property type="entry name" value="ZMYND10"/>
</dbReference>
<dbReference type="Gene3D" id="6.10.140.2220">
    <property type="match status" value="1"/>
</dbReference>
<comment type="function">
    <text evidence="13">Plays a role in axonemal structure organization and motility. Involved in axonemal pre-assembly of inner and outer dynein arms (IDA and ODA, respectively) for proper axoneme building for cilia motility. May act by indirectly regulating transcription of dynein proteins.</text>
</comment>
<evidence type="ECO:0000256" key="6">
    <source>
        <dbReference type="ARBA" id="ARBA00022490"/>
    </source>
</evidence>
<reference evidence="16 17" key="1">
    <citation type="submission" date="2019-09" db="EMBL/GenBank/DDBJ databases">
        <title>Bird 10,000 Genomes (B10K) Project - Family phase.</title>
        <authorList>
            <person name="Zhang G."/>
        </authorList>
    </citation>
    <scope>NUCLEOTIDE SEQUENCE [LARGE SCALE GENOMIC DNA]</scope>
    <source>
        <strain evidence="16">B10K-CU-031-23</strain>
    </source>
</reference>
<evidence type="ECO:0000313" key="17">
    <source>
        <dbReference type="Proteomes" id="UP000533896"/>
    </source>
</evidence>
<keyword evidence="7" id="KW-0479">Metal-binding</keyword>
<accession>A0A7K8JS34</accession>
<keyword evidence="10" id="KW-0472">Membrane</keyword>
<dbReference type="Pfam" id="PF01753">
    <property type="entry name" value="zf-MYND"/>
    <property type="match status" value="1"/>
</dbReference>
<evidence type="ECO:0000256" key="13">
    <source>
        <dbReference type="ARBA" id="ARBA00045527"/>
    </source>
</evidence>
<keyword evidence="8 14" id="KW-0863">Zinc-finger</keyword>
<dbReference type="AlphaFoldDB" id="A0A7K8JS34"/>
<evidence type="ECO:0000256" key="2">
    <source>
        <dbReference type="ARBA" id="ARBA00004607"/>
    </source>
</evidence>
<gene>
    <name evidence="16" type="primary">Zmynd10</name>
    <name evidence="16" type="ORF">LOPRUF_R09044</name>
</gene>
<organism evidence="16 17">
    <name type="scientific">Lophotis ruficrista</name>
    <dbReference type="NCBI Taxonomy" id="172689"/>
    <lineage>
        <taxon>Eukaryota</taxon>
        <taxon>Metazoa</taxon>
        <taxon>Chordata</taxon>
        <taxon>Craniata</taxon>
        <taxon>Vertebrata</taxon>
        <taxon>Euteleostomi</taxon>
        <taxon>Archelosauria</taxon>
        <taxon>Archosauria</taxon>
        <taxon>Dinosauria</taxon>
        <taxon>Saurischia</taxon>
        <taxon>Theropoda</taxon>
        <taxon>Coelurosauria</taxon>
        <taxon>Aves</taxon>
        <taxon>Neognathae</taxon>
        <taxon>Neoaves</taxon>
        <taxon>Otidimorphae</taxon>
        <taxon>Otidiformes</taxon>
        <taxon>Otididae</taxon>
        <taxon>Lophotis</taxon>
    </lineage>
</organism>
<sequence>LLPGEAEALVRALQGTELRDIGGQGWLRQHEHVEKLNMHAILSASAGQEQLLTELLVTYAKIPVLIGELILVEIWKHKIFPVLCRLEDFKPRSTFPIYMVLHHEASIINLLETVFFFKEICESAEDSILDLIDYCHRKLTLLAARSANGQTAVLGLLQELQKQAETMEFEISLKALSVLRFITDQVESLPLSALTRMLNTHNLPCLLVELVEHCPWSCWEADKLKKFENGTWHVVPPEDQVKMTKLDGQVWLALLNLLLSPECQRKYHFDGFNKSQLLKLRAFLTDVLIDQLPNLVEMQRFLSHLAVTEPAPPKKDLVLEQVPVIWDHILKKNTGKWEAIAKHQVKRVFSPTEEELKLQAHRWAQTYSLDMMEALAPGKPRCSLCGVEAAKRCSRCRNEWYCSRACQVQHWQKHKAACNLMA</sequence>
<dbReference type="GO" id="GO:0120293">
    <property type="term" value="C:dynein axonemal particle"/>
    <property type="evidence" value="ECO:0007669"/>
    <property type="project" value="UniProtKB-SubCell"/>
</dbReference>
<evidence type="ECO:0000256" key="1">
    <source>
        <dbReference type="ARBA" id="ARBA00004221"/>
    </source>
</evidence>
<evidence type="ECO:0000256" key="12">
    <source>
        <dbReference type="ARBA" id="ARBA00024190"/>
    </source>
</evidence>
<dbReference type="GO" id="GO:0036158">
    <property type="term" value="P:outer dynein arm assembly"/>
    <property type="evidence" value="ECO:0007669"/>
    <property type="project" value="TreeGrafter"/>
</dbReference>
<keyword evidence="5" id="KW-1003">Cell membrane</keyword>
<dbReference type="EMBL" id="VWYV01000200">
    <property type="protein sequence ID" value="NXE07569.1"/>
    <property type="molecule type" value="Genomic_DNA"/>
</dbReference>
<dbReference type="PROSITE" id="PS50865">
    <property type="entry name" value="ZF_MYND_2"/>
    <property type="match status" value="1"/>
</dbReference>
<dbReference type="InterPro" id="IPR002893">
    <property type="entry name" value="Znf_MYND"/>
</dbReference>
<dbReference type="Proteomes" id="UP000533896">
    <property type="component" value="Unassembled WGS sequence"/>
</dbReference>
<evidence type="ECO:0000256" key="4">
    <source>
        <dbReference type="ARBA" id="ARBA00016317"/>
    </source>
</evidence>
<dbReference type="GO" id="GO:0034451">
    <property type="term" value="C:centriolar satellite"/>
    <property type="evidence" value="ECO:0007669"/>
    <property type="project" value="UniProtKB-SubCell"/>
</dbReference>
<comment type="caution">
    <text evidence="16">The sequence shown here is derived from an EMBL/GenBank/DDBJ whole genome shotgun (WGS) entry which is preliminary data.</text>
</comment>
<proteinExistence type="inferred from homology"/>
<keyword evidence="17" id="KW-1185">Reference proteome</keyword>
<dbReference type="GO" id="GO:0008270">
    <property type="term" value="F:zinc ion binding"/>
    <property type="evidence" value="ECO:0007669"/>
    <property type="project" value="UniProtKB-KW"/>
</dbReference>
<keyword evidence="11" id="KW-0206">Cytoskeleton</keyword>
<dbReference type="PROSITE" id="PS01360">
    <property type="entry name" value="ZF_MYND_1"/>
    <property type="match status" value="1"/>
</dbReference>
<evidence type="ECO:0000256" key="7">
    <source>
        <dbReference type="ARBA" id="ARBA00022723"/>
    </source>
</evidence>
<comment type="similarity">
    <text evidence="3">Belongs to the ZMYND10 family.</text>
</comment>
<dbReference type="GO" id="GO:0016324">
    <property type="term" value="C:apical plasma membrane"/>
    <property type="evidence" value="ECO:0007669"/>
    <property type="project" value="UniProtKB-SubCell"/>
</dbReference>
<evidence type="ECO:0000256" key="14">
    <source>
        <dbReference type="PROSITE-ProRule" id="PRU00134"/>
    </source>
</evidence>
<keyword evidence="6" id="KW-0963">Cytoplasm</keyword>
<name>A0A7K8JS34_9AVES</name>
<evidence type="ECO:0000256" key="11">
    <source>
        <dbReference type="ARBA" id="ARBA00023212"/>
    </source>
</evidence>
<comment type="subcellular location">
    <subcellularLocation>
        <location evidence="1">Apical cell membrane</location>
    </subcellularLocation>
    <subcellularLocation>
        <location evidence="2">Cytoplasm</location>
        <location evidence="2">Cytoskeleton</location>
        <location evidence="2">Microtubule organizing center</location>
        <location evidence="2">Centrosome</location>
        <location evidence="2">Centriolar satellite</location>
    </subcellularLocation>
    <subcellularLocation>
        <location evidence="12">Dynein axonemal particle</location>
    </subcellularLocation>
</comment>
<dbReference type="FunFam" id="6.10.140.2220:FF:000009">
    <property type="entry name" value="Zinc finger MYND domain-containing protein 10"/>
    <property type="match status" value="1"/>
</dbReference>
<dbReference type="GO" id="GO:0036159">
    <property type="term" value="P:inner dynein arm assembly"/>
    <property type="evidence" value="ECO:0007669"/>
    <property type="project" value="TreeGrafter"/>
</dbReference>
<evidence type="ECO:0000256" key="3">
    <source>
        <dbReference type="ARBA" id="ARBA00005373"/>
    </source>
</evidence>